<dbReference type="AlphaFoldDB" id="A0A3S5E9L2"/>
<dbReference type="EMBL" id="LR134318">
    <property type="protein sequence ID" value="VEF11258.1"/>
    <property type="molecule type" value="Genomic_DNA"/>
</dbReference>
<dbReference type="GO" id="GO:0016853">
    <property type="term" value="F:isomerase activity"/>
    <property type="evidence" value="ECO:0007669"/>
    <property type="project" value="UniProtKB-KW"/>
</dbReference>
<feature type="chain" id="PRO_5018642222" evidence="1">
    <location>
        <begin position="24"/>
        <end position="89"/>
    </location>
</feature>
<evidence type="ECO:0000256" key="1">
    <source>
        <dbReference type="SAM" id="SignalP"/>
    </source>
</evidence>
<dbReference type="Pfam" id="PF10976">
    <property type="entry name" value="DUF2790"/>
    <property type="match status" value="1"/>
</dbReference>
<name>A0A3S5E9L2_PSEFL</name>
<proteinExistence type="predicted"/>
<gene>
    <name evidence="2" type="ORF">NCTC9428_02875</name>
</gene>
<dbReference type="Proteomes" id="UP000281909">
    <property type="component" value="Chromosome"/>
</dbReference>
<protein>
    <submittedName>
        <fullName evidence="2">Topoisomerase II</fullName>
    </submittedName>
</protein>
<accession>A0A3S5E9L2</accession>
<evidence type="ECO:0000313" key="3">
    <source>
        <dbReference type="Proteomes" id="UP000281909"/>
    </source>
</evidence>
<reference evidence="2 3" key="1">
    <citation type="submission" date="2018-12" db="EMBL/GenBank/DDBJ databases">
        <authorList>
            <consortium name="Pathogen Informatics"/>
        </authorList>
    </citation>
    <scope>NUCLEOTIDE SEQUENCE [LARGE SCALE GENOMIC DNA]</scope>
    <source>
        <strain evidence="2 3">NCTC9428</strain>
    </source>
</reference>
<dbReference type="OrthoDB" id="7017737at2"/>
<sequence>MNIRPLFLTAALACSSLAGLAQANDISATSQVMPYEYGMPLHVAKVVSLTEPPTLDCKVITADMEYIDNNGKLGEVSYRKLSDACSKQN</sequence>
<dbReference type="Gene3D" id="2.30.140.50">
    <property type="entry name" value="Protein of unknown function DUF2790"/>
    <property type="match status" value="1"/>
</dbReference>
<dbReference type="RefSeq" id="WP_126363613.1">
    <property type="nucleotide sequence ID" value="NZ_LR134318.1"/>
</dbReference>
<organism evidence="2 3">
    <name type="scientific">Pseudomonas fluorescens</name>
    <dbReference type="NCBI Taxonomy" id="294"/>
    <lineage>
        <taxon>Bacteria</taxon>
        <taxon>Pseudomonadati</taxon>
        <taxon>Pseudomonadota</taxon>
        <taxon>Gammaproteobacteria</taxon>
        <taxon>Pseudomonadales</taxon>
        <taxon>Pseudomonadaceae</taxon>
        <taxon>Pseudomonas</taxon>
    </lineage>
</organism>
<keyword evidence="2" id="KW-0413">Isomerase</keyword>
<evidence type="ECO:0000313" key="2">
    <source>
        <dbReference type="EMBL" id="VEF11258.1"/>
    </source>
</evidence>
<keyword evidence="1" id="KW-0732">Signal</keyword>
<dbReference type="InterPro" id="IPR021245">
    <property type="entry name" value="DUF2790"/>
</dbReference>
<feature type="signal peptide" evidence="1">
    <location>
        <begin position="1"/>
        <end position="23"/>
    </location>
</feature>